<organism evidence="2 3">
    <name type="scientific">Laccaria amethystina LaAM-08-1</name>
    <dbReference type="NCBI Taxonomy" id="1095629"/>
    <lineage>
        <taxon>Eukaryota</taxon>
        <taxon>Fungi</taxon>
        <taxon>Dikarya</taxon>
        <taxon>Basidiomycota</taxon>
        <taxon>Agaricomycotina</taxon>
        <taxon>Agaricomycetes</taxon>
        <taxon>Agaricomycetidae</taxon>
        <taxon>Agaricales</taxon>
        <taxon>Agaricineae</taxon>
        <taxon>Hydnangiaceae</taxon>
        <taxon>Laccaria</taxon>
    </lineage>
</organism>
<gene>
    <name evidence="2" type="ORF">K443DRAFT_679991</name>
</gene>
<dbReference type="Proteomes" id="UP000054477">
    <property type="component" value="Unassembled WGS sequence"/>
</dbReference>
<reference evidence="2 3" key="1">
    <citation type="submission" date="2014-04" db="EMBL/GenBank/DDBJ databases">
        <authorList>
            <consortium name="DOE Joint Genome Institute"/>
            <person name="Kuo A."/>
            <person name="Kohler A."/>
            <person name="Nagy L.G."/>
            <person name="Floudas D."/>
            <person name="Copeland A."/>
            <person name="Barry K.W."/>
            <person name="Cichocki N."/>
            <person name="Veneault-Fourrey C."/>
            <person name="LaButti K."/>
            <person name="Lindquist E.A."/>
            <person name="Lipzen A."/>
            <person name="Lundell T."/>
            <person name="Morin E."/>
            <person name="Murat C."/>
            <person name="Sun H."/>
            <person name="Tunlid A."/>
            <person name="Henrissat B."/>
            <person name="Grigoriev I.V."/>
            <person name="Hibbett D.S."/>
            <person name="Martin F."/>
            <person name="Nordberg H.P."/>
            <person name="Cantor M.N."/>
            <person name="Hua S.X."/>
        </authorList>
    </citation>
    <scope>NUCLEOTIDE SEQUENCE [LARGE SCALE GENOMIC DNA]</scope>
    <source>
        <strain evidence="2 3">LaAM-08-1</strain>
    </source>
</reference>
<evidence type="ECO:0000313" key="3">
    <source>
        <dbReference type="Proteomes" id="UP000054477"/>
    </source>
</evidence>
<dbReference type="AlphaFoldDB" id="A0A0C9X2S3"/>
<evidence type="ECO:0000313" key="2">
    <source>
        <dbReference type="EMBL" id="KIJ99370.1"/>
    </source>
</evidence>
<proteinExistence type="predicted"/>
<evidence type="ECO:0000256" key="1">
    <source>
        <dbReference type="SAM" id="MobiDB-lite"/>
    </source>
</evidence>
<dbReference type="EMBL" id="KN838648">
    <property type="protein sequence ID" value="KIJ99370.1"/>
    <property type="molecule type" value="Genomic_DNA"/>
</dbReference>
<sequence length="71" mass="8165">MTPTKSSLRESKPREHSSSHLSLPPLIYVVLIDAGPMVMRLREALEKTLTEWWSGLMVFPLTFRKKQLRAA</sequence>
<reference evidence="3" key="2">
    <citation type="submission" date="2015-01" db="EMBL/GenBank/DDBJ databases">
        <title>Evolutionary Origins and Diversification of the Mycorrhizal Mutualists.</title>
        <authorList>
            <consortium name="DOE Joint Genome Institute"/>
            <consortium name="Mycorrhizal Genomics Consortium"/>
            <person name="Kohler A."/>
            <person name="Kuo A."/>
            <person name="Nagy L.G."/>
            <person name="Floudas D."/>
            <person name="Copeland A."/>
            <person name="Barry K.W."/>
            <person name="Cichocki N."/>
            <person name="Veneault-Fourrey C."/>
            <person name="LaButti K."/>
            <person name="Lindquist E.A."/>
            <person name="Lipzen A."/>
            <person name="Lundell T."/>
            <person name="Morin E."/>
            <person name="Murat C."/>
            <person name="Riley R."/>
            <person name="Ohm R."/>
            <person name="Sun H."/>
            <person name="Tunlid A."/>
            <person name="Henrissat B."/>
            <person name="Grigoriev I.V."/>
            <person name="Hibbett D.S."/>
            <person name="Martin F."/>
        </authorList>
    </citation>
    <scope>NUCLEOTIDE SEQUENCE [LARGE SCALE GENOMIC DNA]</scope>
    <source>
        <strain evidence="3">LaAM-08-1</strain>
    </source>
</reference>
<protein>
    <submittedName>
        <fullName evidence="2">Uncharacterized protein</fullName>
    </submittedName>
</protein>
<dbReference type="HOGENOM" id="CLU_2740407_0_0_1"/>
<keyword evidence="3" id="KW-1185">Reference proteome</keyword>
<accession>A0A0C9X2S3</accession>
<feature type="region of interest" description="Disordered" evidence="1">
    <location>
        <begin position="1"/>
        <end position="20"/>
    </location>
</feature>
<name>A0A0C9X2S3_9AGAR</name>
<feature type="compositionally biased region" description="Basic and acidic residues" evidence="1">
    <location>
        <begin position="7"/>
        <end position="18"/>
    </location>
</feature>